<evidence type="ECO:0000313" key="3">
    <source>
        <dbReference type="Proteomes" id="UP000295293"/>
    </source>
</evidence>
<protein>
    <recommendedName>
        <fullName evidence="4">Alginate export domain-containing protein</fullName>
    </recommendedName>
</protein>
<dbReference type="Proteomes" id="UP000295293">
    <property type="component" value="Unassembled WGS sequence"/>
</dbReference>
<evidence type="ECO:0008006" key="4">
    <source>
        <dbReference type="Google" id="ProtNLM"/>
    </source>
</evidence>
<dbReference type="EMBL" id="SNZH01000017">
    <property type="protein sequence ID" value="TDR39153.1"/>
    <property type="molecule type" value="Genomic_DNA"/>
</dbReference>
<feature type="signal peptide" evidence="1">
    <location>
        <begin position="1"/>
        <end position="28"/>
    </location>
</feature>
<dbReference type="SUPFAM" id="SSF56935">
    <property type="entry name" value="Porins"/>
    <property type="match status" value="1"/>
</dbReference>
<name>A0A4R6YNM0_9GAMM</name>
<evidence type="ECO:0000256" key="1">
    <source>
        <dbReference type="SAM" id="SignalP"/>
    </source>
</evidence>
<keyword evidence="3" id="KW-1185">Reference proteome</keyword>
<proteinExistence type="predicted"/>
<evidence type="ECO:0000313" key="2">
    <source>
        <dbReference type="EMBL" id="TDR39153.1"/>
    </source>
</evidence>
<dbReference type="InterPro" id="IPR032638">
    <property type="entry name" value="Porin_5"/>
</dbReference>
<comment type="caution">
    <text evidence="2">The sequence shown here is derived from an EMBL/GenBank/DDBJ whole genome shotgun (WGS) entry which is preliminary data.</text>
</comment>
<keyword evidence="1" id="KW-0732">Signal</keyword>
<reference evidence="2 3" key="1">
    <citation type="submission" date="2019-03" db="EMBL/GenBank/DDBJ databases">
        <title>Genomic Encyclopedia of Type Strains, Phase IV (KMG-IV): sequencing the most valuable type-strain genomes for metagenomic binning, comparative biology and taxonomic classification.</title>
        <authorList>
            <person name="Goeker M."/>
        </authorList>
    </citation>
    <scope>NUCLEOTIDE SEQUENCE [LARGE SCALE GENOMIC DNA]</scope>
    <source>
        <strain evidence="2 3">DSM 21667</strain>
    </source>
</reference>
<dbReference type="AlphaFoldDB" id="A0A4R6YNM0"/>
<sequence>MREPRRWGRVASAGVLLLAAALAGEALAQDSILAGSAEETAAEDHAAGGWSWFGDALLRYDHVEGLPGDRTVSRWRSRGRLGGEYAAMPTLSFGAAIELAQGSDDNATNRINNDNERSDGANLDQFWLRWQPREQTRVLLGKAPFPLELSPLTWDADLRPAGISLDQSFALGDYSRLQLTVGGFAAQHLYDDDTRIAAAQLAWRWREGAPSNAAVLLSYLDFSDLGQLTRQGLTRTNRRLPANGPLLSDYRLLDLQLVGRTQFGEWPLEARLDLVRNLGADDQRDGARFSLVLGSRLRAGGWEFGYSNQRIQRDAVLAAFNEDDWWFHSFTHGYMPWIGYGLDETWNLRLAAFHELRNGLPQHTDRILLDLGARW</sequence>
<dbReference type="Pfam" id="PF16930">
    <property type="entry name" value="Porin_5"/>
    <property type="match status" value="1"/>
</dbReference>
<gene>
    <name evidence="2" type="ORF">DFR29_11758</name>
</gene>
<organism evidence="2 3">
    <name type="scientific">Tahibacter aquaticus</name>
    <dbReference type="NCBI Taxonomy" id="520092"/>
    <lineage>
        <taxon>Bacteria</taxon>
        <taxon>Pseudomonadati</taxon>
        <taxon>Pseudomonadota</taxon>
        <taxon>Gammaproteobacteria</taxon>
        <taxon>Lysobacterales</taxon>
        <taxon>Rhodanobacteraceae</taxon>
        <taxon>Tahibacter</taxon>
    </lineage>
</organism>
<feature type="chain" id="PRO_5020805290" description="Alginate export domain-containing protein" evidence="1">
    <location>
        <begin position="29"/>
        <end position="375"/>
    </location>
</feature>
<accession>A0A4R6YNM0</accession>